<comment type="caution">
    <text evidence="2">The sequence shown here is derived from an EMBL/GenBank/DDBJ whole genome shotgun (WGS) entry which is preliminary data.</text>
</comment>
<accession>A0A8T1R090</accession>
<evidence type="ECO:0000313" key="3">
    <source>
        <dbReference type="EMBL" id="KAG6721737.1"/>
    </source>
</evidence>
<dbReference type="EMBL" id="CM031811">
    <property type="protein sequence ID" value="KAG6660810.1"/>
    <property type="molecule type" value="Genomic_DNA"/>
</dbReference>
<reference evidence="3" key="2">
    <citation type="submission" date="2021-01" db="EMBL/GenBank/DDBJ databases">
        <authorList>
            <person name="Lovell J.T."/>
            <person name="Bentley N."/>
            <person name="Bhattarai G."/>
            <person name="Jenkins J.W."/>
            <person name="Sreedasyam A."/>
            <person name="Alarcon Y."/>
            <person name="Bock C."/>
            <person name="Boston L."/>
            <person name="Carlson J."/>
            <person name="Cervantes K."/>
            <person name="Clermont K."/>
            <person name="Krom N."/>
            <person name="Kubenka K."/>
            <person name="Mamidi S."/>
            <person name="Mattison C."/>
            <person name="Monteros M."/>
            <person name="Pisani C."/>
            <person name="Plott C."/>
            <person name="Rajasekar S."/>
            <person name="Rhein H.S."/>
            <person name="Rohla C."/>
            <person name="Song M."/>
            <person name="Hilaire R.S."/>
            <person name="Shu S."/>
            <person name="Wells L."/>
            <person name="Wang X."/>
            <person name="Webber J."/>
            <person name="Heerema R.J."/>
            <person name="Klein P."/>
            <person name="Conner P."/>
            <person name="Grauke L."/>
            <person name="Grimwood J."/>
            <person name="Schmutz J."/>
            <person name="Randall J.J."/>
        </authorList>
    </citation>
    <scope>NUCLEOTIDE SEQUENCE</scope>
    <source>
        <tissue evidence="3">Leaf</tissue>
    </source>
</reference>
<evidence type="ECO:0000313" key="2">
    <source>
        <dbReference type="EMBL" id="KAG6660810.1"/>
    </source>
</evidence>
<gene>
    <name evidence="2" type="ORF">CIPAW_03G130700</name>
    <name evidence="3" type="ORF">I3842_03G126600</name>
</gene>
<organism evidence="2 4">
    <name type="scientific">Carya illinoinensis</name>
    <name type="common">Pecan</name>
    <dbReference type="NCBI Taxonomy" id="32201"/>
    <lineage>
        <taxon>Eukaryota</taxon>
        <taxon>Viridiplantae</taxon>
        <taxon>Streptophyta</taxon>
        <taxon>Embryophyta</taxon>
        <taxon>Tracheophyta</taxon>
        <taxon>Spermatophyta</taxon>
        <taxon>Magnoliopsida</taxon>
        <taxon>eudicotyledons</taxon>
        <taxon>Gunneridae</taxon>
        <taxon>Pentapetalae</taxon>
        <taxon>rosids</taxon>
        <taxon>fabids</taxon>
        <taxon>Fagales</taxon>
        <taxon>Juglandaceae</taxon>
        <taxon>Carya</taxon>
    </lineage>
</organism>
<evidence type="ECO:0000313" key="4">
    <source>
        <dbReference type="Proteomes" id="UP000811609"/>
    </source>
</evidence>
<dbReference type="Proteomes" id="UP000811246">
    <property type="component" value="Chromosome 3"/>
</dbReference>
<feature type="region of interest" description="Disordered" evidence="1">
    <location>
        <begin position="25"/>
        <end position="59"/>
    </location>
</feature>
<name>A0A8T1R090_CARIL</name>
<dbReference type="PANTHER" id="PTHR35167">
    <property type="entry name" value="OS05G0216466 PROTEIN"/>
    <property type="match status" value="1"/>
</dbReference>
<proteinExistence type="predicted"/>
<sequence length="115" mass="13104">MAEASSSTSKKNPKKFLMTESEMAAAQQLMQLSDEDSNNNNKKRDADDDQEVDQSRSDITSAVIEEIFGKEEVMCRPKKRRYRTLDSIYTETKPIMNARYGKKVRSYGNNNGVLV</sequence>
<evidence type="ECO:0000256" key="1">
    <source>
        <dbReference type="SAM" id="MobiDB-lite"/>
    </source>
</evidence>
<dbReference type="PANTHER" id="PTHR35167:SF12">
    <property type="match status" value="1"/>
</dbReference>
<dbReference type="Proteomes" id="UP000811609">
    <property type="component" value="Chromosome 3"/>
</dbReference>
<dbReference type="EMBL" id="CM031827">
    <property type="protein sequence ID" value="KAG6721737.1"/>
    <property type="molecule type" value="Genomic_DNA"/>
</dbReference>
<dbReference type="AlphaFoldDB" id="A0A8T1R090"/>
<reference evidence="2" key="1">
    <citation type="submission" date="2020-12" db="EMBL/GenBank/DDBJ databases">
        <title>WGS assembly of Carya illinoinensis cv. Pawnee.</title>
        <authorList>
            <person name="Platts A."/>
            <person name="Shu S."/>
            <person name="Wright S."/>
            <person name="Barry K."/>
            <person name="Edger P."/>
            <person name="Pires J.C."/>
            <person name="Schmutz J."/>
        </authorList>
    </citation>
    <scope>NUCLEOTIDE SEQUENCE</scope>
    <source>
        <tissue evidence="2">Leaf</tissue>
    </source>
</reference>
<protein>
    <submittedName>
        <fullName evidence="2">Uncharacterized protein</fullName>
    </submittedName>
</protein>
<keyword evidence="4" id="KW-1185">Reference proteome</keyword>
<dbReference type="OrthoDB" id="1739516at2759"/>